<organism evidence="2 3">
    <name type="scientific">Prosthecobacter algae</name>
    <dbReference type="NCBI Taxonomy" id="1144682"/>
    <lineage>
        <taxon>Bacteria</taxon>
        <taxon>Pseudomonadati</taxon>
        <taxon>Verrucomicrobiota</taxon>
        <taxon>Verrucomicrobiia</taxon>
        <taxon>Verrucomicrobiales</taxon>
        <taxon>Verrucomicrobiaceae</taxon>
        <taxon>Prosthecobacter</taxon>
    </lineage>
</organism>
<dbReference type="SUPFAM" id="SSF81606">
    <property type="entry name" value="PP2C-like"/>
    <property type="match status" value="1"/>
</dbReference>
<gene>
    <name evidence="2" type="ORF">GCM10023213_12200</name>
</gene>
<feature type="domain" description="PPM-type phosphatase" evidence="1">
    <location>
        <begin position="11"/>
        <end position="190"/>
    </location>
</feature>
<proteinExistence type="predicted"/>
<keyword evidence="3" id="KW-1185">Reference proteome</keyword>
<dbReference type="Gene3D" id="3.60.40.10">
    <property type="entry name" value="PPM-type phosphatase domain"/>
    <property type="match status" value="1"/>
</dbReference>
<evidence type="ECO:0000313" key="3">
    <source>
        <dbReference type="Proteomes" id="UP001499852"/>
    </source>
</evidence>
<reference evidence="3" key="1">
    <citation type="journal article" date="2019" name="Int. J. Syst. Evol. Microbiol.">
        <title>The Global Catalogue of Microorganisms (GCM) 10K type strain sequencing project: providing services to taxonomists for standard genome sequencing and annotation.</title>
        <authorList>
            <consortium name="The Broad Institute Genomics Platform"/>
            <consortium name="The Broad Institute Genome Sequencing Center for Infectious Disease"/>
            <person name="Wu L."/>
            <person name="Ma J."/>
        </authorList>
    </citation>
    <scope>NUCLEOTIDE SEQUENCE [LARGE SCALE GENOMIC DNA]</scope>
    <source>
        <strain evidence="3">JCM 18053</strain>
    </source>
</reference>
<dbReference type="InterPro" id="IPR001932">
    <property type="entry name" value="PPM-type_phosphatase-like_dom"/>
</dbReference>
<evidence type="ECO:0000313" key="2">
    <source>
        <dbReference type="EMBL" id="GAA5136708.1"/>
    </source>
</evidence>
<name>A0ABP9NXT7_9BACT</name>
<evidence type="ECO:0000259" key="1">
    <source>
        <dbReference type="Pfam" id="PF07228"/>
    </source>
</evidence>
<sequence length="191" mass="20843">MRPHPQDNSVWIACIADGQGGRFNGAVAAQTACTSYYEQAARLSSRDLFHEKTQQDLFHQVDQAVALTEGFTTFIAVVFDHSSLIGGSSGDSKVYATTRLGSMEELTIQQRKNPPVGSAEAVFEIFTRPLFPKLRLLMVTDGVWKYAGHENVKNALEADAFSEVASVLRAATLTRCGTTLPDDFSLIGIEL</sequence>
<protein>
    <recommendedName>
        <fullName evidence="1">PPM-type phosphatase domain-containing protein</fullName>
    </recommendedName>
</protein>
<accession>A0ABP9NXT7</accession>
<comment type="caution">
    <text evidence="2">The sequence shown here is derived from an EMBL/GenBank/DDBJ whole genome shotgun (WGS) entry which is preliminary data.</text>
</comment>
<dbReference type="EMBL" id="BAABIA010000002">
    <property type="protein sequence ID" value="GAA5136708.1"/>
    <property type="molecule type" value="Genomic_DNA"/>
</dbReference>
<dbReference type="Proteomes" id="UP001499852">
    <property type="component" value="Unassembled WGS sequence"/>
</dbReference>
<dbReference type="InterPro" id="IPR036457">
    <property type="entry name" value="PPM-type-like_dom_sf"/>
</dbReference>
<dbReference type="Pfam" id="PF07228">
    <property type="entry name" value="SpoIIE"/>
    <property type="match status" value="1"/>
</dbReference>